<dbReference type="EMBL" id="JARKIE010000172">
    <property type="protein sequence ID" value="KAJ7671812.1"/>
    <property type="molecule type" value="Genomic_DNA"/>
</dbReference>
<name>A0AAD7D3E7_MYCRO</name>
<proteinExistence type="predicted"/>
<evidence type="ECO:0000256" key="1">
    <source>
        <dbReference type="SAM" id="MobiDB-lite"/>
    </source>
</evidence>
<sequence length="186" mass="20896">MVNSVPVFVISVFATTSKQGVTARDRSFMRVLVHQQCIAAKEEILLRQMEFFSNNPRDPYLVVFNYVHGVGNIEVVPSTDVIGAKTLELTNFAWLEERSAERIEPLLFEWSEDHSPALNLRAGTRGISEENREVCGPGGIRSGTMPVQHQERNQTFGQGEKHRSGADSLGRKGLVSSQTNEYKREF</sequence>
<protein>
    <submittedName>
        <fullName evidence="2">Uncharacterized protein</fullName>
    </submittedName>
</protein>
<accession>A0AAD7D3E7</accession>
<feature type="region of interest" description="Disordered" evidence="1">
    <location>
        <begin position="151"/>
        <end position="186"/>
    </location>
</feature>
<gene>
    <name evidence="2" type="ORF">B0H17DRAFT_1141475</name>
</gene>
<dbReference type="AlphaFoldDB" id="A0AAD7D3E7"/>
<dbReference type="Proteomes" id="UP001221757">
    <property type="component" value="Unassembled WGS sequence"/>
</dbReference>
<comment type="caution">
    <text evidence="2">The sequence shown here is derived from an EMBL/GenBank/DDBJ whole genome shotgun (WGS) entry which is preliminary data.</text>
</comment>
<reference evidence="2" key="1">
    <citation type="submission" date="2023-03" db="EMBL/GenBank/DDBJ databases">
        <title>Massive genome expansion in bonnet fungi (Mycena s.s.) driven by repeated elements and novel gene families across ecological guilds.</title>
        <authorList>
            <consortium name="Lawrence Berkeley National Laboratory"/>
            <person name="Harder C.B."/>
            <person name="Miyauchi S."/>
            <person name="Viragh M."/>
            <person name="Kuo A."/>
            <person name="Thoen E."/>
            <person name="Andreopoulos B."/>
            <person name="Lu D."/>
            <person name="Skrede I."/>
            <person name="Drula E."/>
            <person name="Henrissat B."/>
            <person name="Morin E."/>
            <person name="Kohler A."/>
            <person name="Barry K."/>
            <person name="LaButti K."/>
            <person name="Morin E."/>
            <person name="Salamov A."/>
            <person name="Lipzen A."/>
            <person name="Mereny Z."/>
            <person name="Hegedus B."/>
            <person name="Baldrian P."/>
            <person name="Stursova M."/>
            <person name="Weitz H."/>
            <person name="Taylor A."/>
            <person name="Grigoriev I.V."/>
            <person name="Nagy L.G."/>
            <person name="Martin F."/>
            <person name="Kauserud H."/>
        </authorList>
    </citation>
    <scope>NUCLEOTIDE SEQUENCE</scope>
    <source>
        <strain evidence="2">CBHHK067</strain>
    </source>
</reference>
<organism evidence="2 3">
    <name type="scientific">Mycena rosella</name>
    <name type="common">Pink bonnet</name>
    <name type="synonym">Agaricus rosellus</name>
    <dbReference type="NCBI Taxonomy" id="1033263"/>
    <lineage>
        <taxon>Eukaryota</taxon>
        <taxon>Fungi</taxon>
        <taxon>Dikarya</taxon>
        <taxon>Basidiomycota</taxon>
        <taxon>Agaricomycotina</taxon>
        <taxon>Agaricomycetes</taxon>
        <taxon>Agaricomycetidae</taxon>
        <taxon>Agaricales</taxon>
        <taxon>Marasmiineae</taxon>
        <taxon>Mycenaceae</taxon>
        <taxon>Mycena</taxon>
    </lineage>
</organism>
<keyword evidence="3" id="KW-1185">Reference proteome</keyword>
<evidence type="ECO:0000313" key="2">
    <source>
        <dbReference type="EMBL" id="KAJ7671812.1"/>
    </source>
</evidence>
<evidence type="ECO:0000313" key="3">
    <source>
        <dbReference type="Proteomes" id="UP001221757"/>
    </source>
</evidence>